<evidence type="ECO:0000256" key="1">
    <source>
        <dbReference type="ARBA" id="ARBA00022574"/>
    </source>
</evidence>
<organism evidence="6 7">
    <name type="scientific">Curvularia kusanoi</name>
    <name type="common">Cochliobolus kusanoi</name>
    <dbReference type="NCBI Taxonomy" id="90978"/>
    <lineage>
        <taxon>Eukaryota</taxon>
        <taxon>Fungi</taxon>
        <taxon>Dikarya</taxon>
        <taxon>Ascomycota</taxon>
        <taxon>Pezizomycotina</taxon>
        <taxon>Dothideomycetes</taxon>
        <taxon>Pleosporomycetidae</taxon>
        <taxon>Pleosporales</taxon>
        <taxon>Pleosporineae</taxon>
        <taxon>Pleosporaceae</taxon>
        <taxon>Curvularia</taxon>
    </lineage>
</organism>
<dbReference type="Gene3D" id="3.40.50.300">
    <property type="entry name" value="P-loop containing nucleotide triphosphate hydrolases"/>
    <property type="match status" value="1"/>
</dbReference>
<dbReference type="InterPro" id="IPR020472">
    <property type="entry name" value="WD40_PAC1"/>
</dbReference>
<feature type="repeat" description="WD" evidence="3">
    <location>
        <begin position="684"/>
        <end position="725"/>
    </location>
</feature>
<dbReference type="InterPro" id="IPR001680">
    <property type="entry name" value="WD40_rpt"/>
</dbReference>
<keyword evidence="1 3" id="KW-0853">WD repeat</keyword>
<dbReference type="PANTHER" id="PTHR19848:SF8">
    <property type="entry name" value="F-BOX AND WD REPEAT DOMAIN CONTAINING 7"/>
    <property type="match status" value="1"/>
</dbReference>
<keyword evidence="2" id="KW-0677">Repeat</keyword>
<dbReference type="InterPro" id="IPR027417">
    <property type="entry name" value="P-loop_NTPase"/>
</dbReference>
<dbReference type="Pfam" id="PF24883">
    <property type="entry name" value="NPHP3_N"/>
    <property type="match status" value="1"/>
</dbReference>
<dbReference type="PROSITE" id="PS50837">
    <property type="entry name" value="NACHT"/>
    <property type="match status" value="1"/>
</dbReference>
<dbReference type="PANTHER" id="PTHR19848">
    <property type="entry name" value="WD40 REPEAT PROTEIN"/>
    <property type="match status" value="1"/>
</dbReference>
<feature type="domain" description="NACHT" evidence="5">
    <location>
        <begin position="87"/>
        <end position="255"/>
    </location>
</feature>
<evidence type="ECO:0000256" key="4">
    <source>
        <dbReference type="SAM" id="MobiDB-lite"/>
    </source>
</evidence>
<dbReference type="PROSITE" id="PS50294">
    <property type="entry name" value="WD_REPEATS_REGION"/>
    <property type="match status" value="9"/>
</dbReference>
<evidence type="ECO:0000256" key="2">
    <source>
        <dbReference type="ARBA" id="ARBA00022737"/>
    </source>
</evidence>
<sequence length="1055" mass="117348">MATNYSATYTHNHASDGTNHYGHNIHNYFGGLGNSDPQQCLRDLRVTDPREDRARIEGEKDRLLRECYAWILEDARYQRWRAQHASRLLWINGDPGKGKTMMMLGVINELSSRDEVTPSPWKISSAIARLKFSSGPHLLTYFFCQSSLPELNNAVSVLRGLIYRLIDQREDLIQHVQKQYRTRGKQLFEGPDAIYALKMILSDILNDAALAALPPTYLLIDALDECTSGLPELLSIITDSSVGQEHKVKWLVTSRNVPEIELYLHPDLLGSKVSLEVEASYVSKAVATFVKYKLQQLAPIKKYDLELQEEVQRQLCNKAEGTFLWVSLACKELGKVPMWETQKVLQALLPGLDPLYERMLEQIEAQDVEIKRYCKAILQSITLAFRPLQLSELAWSAGLPCDRFGNVKAVSYLLECSGSFLTVREGTVSFIHLSAKDYFTIGKGQQAFDRLENGHKQMAGRLIYAMNRMLKRNMCNLKIPDAHIHDKSTQELIEESNLALIAYACEHWAKHVQAGGKCCRGMLADGGEVLVFLKQHLLHWLEAMSLLQKIPEAILALQKLEADLDHKGAESATVSKLVHDALRFATWCGSGIQDAPLQVYYGALVFAPAQSIVRQQFKREMPEEVRMMLGLKADWDSLLQTLEGHTNLVTSVAFSHNSTWLASASRDGTIRIWDANSGHCLQMLSGHGNSINSITISPDSKRLASGSVDGTIKIWDTASSTCVQTLKEHSSPVNSITFSHNGETLASGLDDNTIRIWDAQTGNHRSLLHGHSTWVTSVAFSLDDKFLASASHDKTIRVWDLKTGSHRLTHDGHSSWVTSVAFSHDGEFLASASDDKKVKIWNARNLLCLKTLEGHNDTVRSAVFSTDSTRVASASDDTTVKIWDTHSYQCLRTLRHGDGVSAVAFSADSAWLASASRDKTIKIWDTSSCDTSSGKSEQESELHSGKVNFVVFSPSLDQLGSASEDSTIKIWDCNTGKCLRTLKGHAGGVNSITFSSKFCRLVSASDDNTVKIWDTMRGLLAQLSFPCNGVRRHYSQNLGHPKSQPGETTTDAILP</sequence>
<name>A0A9P4T585_CURKU</name>
<feature type="repeat" description="WD" evidence="3">
    <location>
        <begin position="852"/>
        <end position="893"/>
    </location>
</feature>
<feature type="repeat" description="WD" evidence="3">
    <location>
        <begin position="940"/>
        <end position="981"/>
    </location>
</feature>
<gene>
    <name evidence="6" type="ORF">E8E13_002329</name>
</gene>
<dbReference type="SUPFAM" id="SSF50998">
    <property type="entry name" value="Quinoprotein alcohol dehydrogenase-like"/>
    <property type="match status" value="2"/>
</dbReference>
<feature type="compositionally biased region" description="Polar residues" evidence="4">
    <location>
        <begin position="1045"/>
        <end position="1055"/>
    </location>
</feature>
<evidence type="ECO:0000313" key="7">
    <source>
        <dbReference type="Proteomes" id="UP000801428"/>
    </source>
</evidence>
<protein>
    <recommendedName>
        <fullName evidence="5">NACHT domain-containing protein</fullName>
    </recommendedName>
</protein>
<dbReference type="Pfam" id="PF00400">
    <property type="entry name" value="WD40"/>
    <property type="match status" value="9"/>
</dbReference>
<dbReference type="InterPro" id="IPR007111">
    <property type="entry name" value="NACHT_NTPase"/>
</dbReference>
<evidence type="ECO:0000259" key="5">
    <source>
        <dbReference type="PROSITE" id="PS50837"/>
    </source>
</evidence>
<dbReference type="CDD" id="cd00200">
    <property type="entry name" value="WD40"/>
    <property type="match status" value="1"/>
</dbReference>
<evidence type="ECO:0000256" key="3">
    <source>
        <dbReference type="PROSITE-ProRule" id="PRU00221"/>
    </source>
</evidence>
<dbReference type="InterPro" id="IPR019775">
    <property type="entry name" value="WD40_repeat_CS"/>
</dbReference>
<dbReference type="InterPro" id="IPR011047">
    <property type="entry name" value="Quinoprotein_ADH-like_sf"/>
</dbReference>
<feature type="repeat" description="WD" evidence="3">
    <location>
        <begin position="810"/>
        <end position="851"/>
    </location>
</feature>
<dbReference type="Gene3D" id="2.130.10.10">
    <property type="entry name" value="YVTN repeat-like/Quinoprotein amine dehydrogenase"/>
    <property type="match status" value="4"/>
</dbReference>
<reference evidence="6" key="1">
    <citation type="submission" date="2019-04" db="EMBL/GenBank/DDBJ databases">
        <title>Sequencing of skin fungus with MAO and IRED activity.</title>
        <authorList>
            <person name="Marsaioli A.J."/>
            <person name="Bonatto J.M.C."/>
            <person name="Reis Junior O."/>
        </authorList>
    </citation>
    <scope>NUCLEOTIDE SEQUENCE</scope>
    <source>
        <strain evidence="6">30M1</strain>
    </source>
</reference>
<feature type="repeat" description="WD" evidence="3">
    <location>
        <begin position="982"/>
        <end position="1014"/>
    </location>
</feature>
<feature type="repeat" description="WD" evidence="3">
    <location>
        <begin position="642"/>
        <end position="683"/>
    </location>
</feature>
<feature type="repeat" description="WD" evidence="3">
    <location>
        <begin position="893"/>
        <end position="928"/>
    </location>
</feature>
<feature type="region of interest" description="Disordered" evidence="4">
    <location>
        <begin position="1036"/>
        <end position="1055"/>
    </location>
</feature>
<proteinExistence type="predicted"/>
<accession>A0A9P4T585</accession>
<dbReference type="OrthoDB" id="3690621at2759"/>
<feature type="repeat" description="WD" evidence="3">
    <location>
        <begin position="726"/>
        <end position="767"/>
    </location>
</feature>
<dbReference type="SUPFAM" id="SSF52540">
    <property type="entry name" value="P-loop containing nucleoside triphosphate hydrolases"/>
    <property type="match status" value="1"/>
</dbReference>
<dbReference type="SMART" id="SM00320">
    <property type="entry name" value="WD40"/>
    <property type="match status" value="9"/>
</dbReference>
<comment type="caution">
    <text evidence="6">The sequence shown here is derived from an EMBL/GenBank/DDBJ whole genome shotgun (WGS) entry which is preliminary data.</text>
</comment>
<dbReference type="InterPro" id="IPR056884">
    <property type="entry name" value="NPHP3-like_N"/>
</dbReference>
<keyword evidence="7" id="KW-1185">Reference proteome</keyword>
<evidence type="ECO:0000313" key="6">
    <source>
        <dbReference type="EMBL" id="KAF2994064.1"/>
    </source>
</evidence>
<feature type="repeat" description="WD" evidence="3">
    <location>
        <begin position="768"/>
        <end position="809"/>
    </location>
</feature>
<dbReference type="PROSITE" id="PS50082">
    <property type="entry name" value="WD_REPEATS_2"/>
    <property type="match status" value="9"/>
</dbReference>
<dbReference type="EMBL" id="SWKU01000044">
    <property type="protein sequence ID" value="KAF2994064.1"/>
    <property type="molecule type" value="Genomic_DNA"/>
</dbReference>
<dbReference type="Proteomes" id="UP000801428">
    <property type="component" value="Unassembled WGS sequence"/>
</dbReference>
<dbReference type="PROSITE" id="PS00678">
    <property type="entry name" value="WD_REPEATS_1"/>
    <property type="match status" value="5"/>
</dbReference>
<dbReference type="PRINTS" id="PR00320">
    <property type="entry name" value="GPROTEINBRPT"/>
</dbReference>
<dbReference type="AlphaFoldDB" id="A0A9P4T585"/>
<dbReference type="InterPro" id="IPR015943">
    <property type="entry name" value="WD40/YVTN_repeat-like_dom_sf"/>
</dbReference>